<evidence type="ECO:0000313" key="2">
    <source>
        <dbReference type="EMBL" id="OUJ74526.1"/>
    </source>
</evidence>
<sequence>MNTPSTPSEQDEEQGRIEPANNTNESAKNADATVADGAGDGAQQYRDSTERAKDNPETGTVSTQENMGDGSGIRGDYGDSDQTNGKEG</sequence>
<organism evidence="2 3">
    <name type="scientific">Hymenobacter crusticola</name>
    <dbReference type="NCBI Taxonomy" id="1770526"/>
    <lineage>
        <taxon>Bacteria</taxon>
        <taxon>Pseudomonadati</taxon>
        <taxon>Bacteroidota</taxon>
        <taxon>Cytophagia</taxon>
        <taxon>Cytophagales</taxon>
        <taxon>Hymenobacteraceae</taxon>
        <taxon>Hymenobacter</taxon>
    </lineage>
</organism>
<dbReference type="Proteomes" id="UP000194873">
    <property type="component" value="Unassembled WGS sequence"/>
</dbReference>
<keyword evidence="3" id="KW-1185">Reference proteome</keyword>
<dbReference type="RefSeq" id="WP_086593323.1">
    <property type="nucleotide sequence ID" value="NZ_MTSE01000003.1"/>
</dbReference>
<dbReference type="AlphaFoldDB" id="A0A243WFG9"/>
<protein>
    <submittedName>
        <fullName evidence="2">Uncharacterized protein</fullName>
    </submittedName>
</protein>
<feature type="region of interest" description="Disordered" evidence="1">
    <location>
        <begin position="1"/>
        <end position="88"/>
    </location>
</feature>
<gene>
    <name evidence="2" type="ORF">BXP70_07015</name>
</gene>
<feature type="compositionally biased region" description="Basic and acidic residues" evidence="1">
    <location>
        <begin position="47"/>
        <end position="56"/>
    </location>
</feature>
<proteinExistence type="predicted"/>
<dbReference type="OrthoDB" id="887365at2"/>
<evidence type="ECO:0000256" key="1">
    <source>
        <dbReference type="SAM" id="MobiDB-lite"/>
    </source>
</evidence>
<accession>A0A243WFG9</accession>
<name>A0A243WFG9_9BACT</name>
<dbReference type="EMBL" id="MTSE01000003">
    <property type="protein sequence ID" value="OUJ74526.1"/>
    <property type="molecule type" value="Genomic_DNA"/>
</dbReference>
<feature type="compositionally biased region" description="Polar residues" evidence="1">
    <location>
        <begin position="57"/>
        <end position="66"/>
    </location>
</feature>
<comment type="caution">
    <text evidence="2">The sequence shown here is derived from an EMBL/GenBank/DDBJ whole genome shotgun (WGS) entry which is preliminary data.</text>
</comment>
<evidence type="ECO:0000313" key="3">
    <source>
        <dbReference type="Proteomes" id="UP000194873"/>
    </source>
</evidence>
<reference evidence="2 3" key="1">
    <citation type="submission" date="2017-01" db="EMBL/GenBank/DDBJ databases">
        <title>A new Hymenobacter.</title>
        <authorList>
            <person name="Liang Y."/>
            <person name="Feng F."/>
        </authorList>
    </citation>
    <scope>NUCLEOTIDE SEQUENCE [LARGE SCALE GENOMIC DNA]</scope>
    <source>
        <strain evidence="2">MIMBbqt21</strain>
    </source>
</reference>